<dbReference type="Gene3D" id="2.60.120.620">
    <property type="entry name" value="q2cbj1_9rhob like domain"/>
    <property type="match status" value="1"/>
</dbReference>
<name>A0A3D8QU29_9HELO</name>
<evidence type="ECO:0000313" key="2">
    <source>
        <dbReference type="Proteomes" id="UP000256328"/>
    </source>
</evidence>
<dbReference type="EMBL" id="PDLN01000015">
    <property type="protein sequence ID" value="RDW65191.1"/>
    <property type="molecule type" value="Genomic_DNA"/>
</dbReference>
<keyword evidence="2" id="KW-1185">Reference proteome</keyword>
<dbReference type="OrthoDB" id="187894at2759"/>
<dbReference type="GO" id="GO:0048244">
    <property type="term" value="F:phytanoyl-CoA dioxygenase activity"/>
    <property type="evidence" value="ECO:0007669"/>
    <property type="project" value="InterPro"/>
</dbReference>
<dbReference type="InterPro" id="IPR008775">
    <property type="entry name" value="Phytyl_CoA_dOase-like"/>
</dbReference>
<dbReference type="AlphaFoldDB" id="A0A3D8QU29"/>
<dbReference type="InterPro" id="IPR047128">
    <property type="entry name" value="PhyH"/>
</dbReference>
<comment type="caution">
    <text evidence="1">The sequence shown here is derived from an EMBL/GenBank/DDBJ whole genome shotgun (WGS) entry which is preliminary data.</text>
</comment>
<reference evidence="1 2" key="1">
    <citation type="journal article" date="2018" name="IMA Fungus">
        <title>IMA Genome-F 9: Draft genome sequence of Annulohypoxylon stygium, Aspergillus mulundensis, Berkeleyomyces basicola (syn. Thielaviopsis basicola), Ceratocystis smalleyi, two Cercospora beticola strains, Coleophoma cylindrospora, Fusarium fracticaudum, Phialophora cf. hyalina, and Morchella septimelata.</title>
        <authorList>
            <person name="Wingfield B.D."/>
            <person name="Bills G.F."/>
            <person name="Dong Y."/>
            <person name="Huang W."/>
            <person name="Nel W.J."/>
            <person name="Swalarsk-Parry B.S."/>
            <person name="Vaghefi N."/>
            <person name="Wilken P.M."/>
            <person name="An Z."/>
            <person name="de Beer Z.W."/>
            <person name="De Vos L."/>
            <person name="Chen L."/>
            <person name="Duong T.A."/>
            <person name="Gao Y."/>
            <person name="Hammerbacher A."/>
            <person name="Kikkert J.R."/>
            <person name="Li Y."/>
            <person name="Li H."/>
            <person name="Li K."/>
            <person name="Li Q."/>
            <person name="Liu X."/>
            <person name="Ma X."/>
            <person name="Naidoo K."/>
            <person name="Pethybridge S.J."/>
            <person name="Sun J."/>
            <person name="Steenkamp E.T."/>
            <person name="van der Nest M.A."/>
            <person name="van Wyk S."/>
            <person name="Wingfield M.J."/>
            <person name="Xiong C."/>
            <person name="Yue Q."/>
            <person name="Zhang X."/>
        </authorList>
    </citation>
    <scope>NUCLEOTIDE SEQUENCE [LARGE SCALE GENOMIC DNA]</scope>
    <source>
        <strain evidence="1 2">BP5796</strain>
    </source>
</reference>
<dbReference type="GO" id="GO:0001561">
    <property type="term" value="P:fatty acid alpha-oxidation"/>
    <property type="evidence" value="ECO:0007669"/>
    <property type="project" value="InterPro"/>
</dbReference>
<protein>
    <recommendedName>
        <fullName evidence="3">Phytanoyl-dioxygenase family protein</fullName>
    </recommendedName>
</protein>
<dbReference type="PANTHER" id="PTHR21308">
    <property type="entry name" value="PHYTANOYL-COA ALPHA-HYDROXYLASE"/>
    <property type="match status" value="1"/>
</dbReference>
<dbReference type="SUPFAM" id="SSF51197">
    <property type="entry name" value="Clavaminate synthase-like"/>
    <property type="match status" value="1"/>
</dbReference>
<evidence type="ECO:0008006" key="3">
    <source>
        <dbReference type="Google" id="ProtNLM"/>
    </source>
</evidence>
<evidence type="ECO:0000313" key="1">
    <source>
        <dbReference type="EMBL" id="RDW65191.1"/>
    </source>
</evidence>
<proteinExistence type="predicted"/>
<sequence>MVLLTVNSAARGNSTIPSRLFSPDIEPSLTGFKELCSQSVTQQDFPLSSSISSNVPIYDLSRFDVTDEELVARLQHEWHHILLSGPGVVVFQNLYQNKQLLEKVNSVYQDIIDDEKQSVKKGDHFAKGSANDRIWNSFSKHCLADPTSFLEYYSNPWVALICESWLGPAYRITSQVNIVRPGGAAQVSHRDYHLGFQTATACSRFPIVTQIASQLLTLQGAVAHTNMPIETGPTRLLPFSQRFEDGYMAYRLPQFTEYFLENYVSLPLAMGDGLFFNPALFHAAGENVTHDTSRSANLLQINSAFGKPMETIETGPLIEKTWDDLSNQFGREGLSLEVRSYIATIAEGYPFPTNLDRRPPAPNGMAPESEQELLTRGLNKGWSVQQVMMELEQMHRDARP</sequence>
<gene>
    <name evidence="1" type="ORF">BP5796_09883</name>
</gene>
<dbReference type="Pfam" id="PF05721">
    <property type="entry name" value="PhyH"/>
    <property type="match status" value="1"/>
</dbReference>
<dbReference type="PANTHER" id="PTHR21308:SF8">
    <property type="entry name" value="PHYTANOYL-COA DIOXYGENASE FAMILY PROTEIN (AFU_ORTHOLOGUE AFUA_2G09620)"/>
    <property type="match status" value="1"/>
</dbReference>
<organism evidence="1 2">
    <name type="scientific">Coleophoma crateriformis</name>
    <dbReference type="NCBI Taxonomy" id="565419"/>
    <lineage>
        <taxon>Eukaryota</taxon>
        <taxon>Fungi</taxon>
        <taxon>Dikarya</taxon>
        <taxon>Ascomycota</taxon>
        <taxon>Pezizomycotina</taxon>
        <taxon>Leotiomycetes</taxon>
        <taxon>Helotiales</taxon>
        <taxon>Dermateaceae</taxon>
        <taxon>Coleophoma</taxon>
    </lineage>
</organism>
<accession>A0A3D8QU29</accession>
<dbReference type="Proteomes" id="UP000256328">
    <property type="component" value="Unassembled WGS sequence"/>
</dbReference>